<protein>
    <submittedName>
        <fullName evidence="2">Uncharacterized protein</fullName>
    </submittedName>
</protein>
<keyword evidence="1" id="KW-1133">Transmembrane helix</keyword>
<evidence type="ECO:0000256" key="1">
    <source>
        <dbReference type="SAM" id="Phobius"/>
    </source>
</evidence>
<organism evidence="2 3">
    <name type="scientific">OM182 bacterium BACL3 MAG-120619-bin3</name>
    <dbReference type="NCBI Taxonomy" id="1655593"/>
    <lineage>
        <taxon>Bacteria</taxon>
        <taxon>Pseudomonadati</taxon>
        <taxon>Pseudomonadota</taxon>
        <taxon>Gammaproteobacteria</taxon>
        <taxon>OMG group</taxon>
        <taxon>OM182 clade</taxon>
    </lineage>
</organism>
<evidence type="ECO:0000313" key="2">
    <source>
        <dbReference type="EMBL" id="KRO78295.1"/>
    </source>
</evidence>
<dbReference type="AlphaFoldDB" id="A0A0R2STZ0"/>
<gene>
    <name evidence="2" type="ORF">ABR85_06010</name>
</gene>
<evidence type="ECO:0000313" key="3">
    <source>
        <dbReference type="Proteomes" id="UP000051242"/>
    </source>
</evidence>
<sequence>MSRHMTSRRSSYTQNAFGMLAVVLLIVTNFSHIHVRYCLDGEEAAVSIHLETENSHDGESLDEQEFADIESELSLDTLLSKMFDGSVLYVASNFYQTFSPTRTHTVVLPQSDSVPSESPSFYLPPLRAPPAVA</sequence>
<reference evidence="2 3" key="1">
    <citation type="submission" date="2015-10" db="EMBL/GenBank/DDBJ databases">
        <title>Metagenome-Assembled Genomes uncover a global brackish microbiome.</title>
        <authorList>
            <person name="Hugerth L.W."/>
            <person name="Larsson J."/>
            <person name="Alneberg J."/>
            <person name="Lindh M.V."/>
            <person name="Legrand C."/>
            <person name="Pinhassi J."/>
            <person name="Andersson A.F."/>
        </authorList>
    </citation>
    <scope>NUCLEOTIDE SEQUENCE [LARGE SCALE GENOMIC DNA]</scope>
    <source>
        <strain evidence="2">BACL22 MAG-120619-bin3</strain>
    </source>
</reference>
<keyword evidence="1" id="KW-0472">Membrane</keyword>
<accession>A0A0R2STZ0</accession>
<proteinExistence type="predicted"/>
<dbReference type="EMBL" id="LICD01000334">
    <property type="protein sequence ID" value="KRO78295.1"/>
    <property type="molecule type" value="Genomic_DNA"/>
</dbReference>
<feature type="transmembrane region" description="Helical" evidence="1">
    <location>
        <begin position="12"/>
        <end position="30"/>
    </location>
</feature>
<comment type="caution">
    <text evidence="2">The sequence shown here is derived from an EMBL/GenBank/DDBJ whole genome shotgun (WGS) entry which is preliminary data.</text>
</comment>
<keyword evidence="1" id="KW-0812">Transmembrane</keyword>
<dbReference type="Proteomes" id="UP000051242">
    <property type="component" value="Unassembled WGS sequence"/>
</dbReference>
<name>A0A0R2STZ0_9GAMM</name>